<dbReference type="EMBL" id="RAXU01000011">
    <property type="protein sequence ID" value="RKG33166.1"/>
    <property type="molecule type" value="Genomic_DNA"/>
</dbReference>
<dbReference type="PANTHER" id="PTHR11927">
    <property type="entry name" value="GALACTOSIDE 2-L-FUCOSYLTRANSFERASE"/>
    <property type="match status" value="1"/>
</dbReference>
<evidence type="ECO:0000256" key="1">
    <source>
        <dbReference type="ARBA" id="ARBA00022676"/>
    </source>
</evidence>
<keyword evidence="1 3" id="KW-0328">Glycosyltransferase</keyword>
<dbReference type="Pfam" id="PF01531">
    <property type="entry name" value="Glyco_transf_11"/>
    <property type="match status" value="1"/>
</dbReference>
<dbReference type="GO" id="GO:0005975">
    <property type="term" value="P:carbohydrate metabolic process"/>
    <property type="evidence" value="ECO:0007669"/>
    <property type="project" value="InterPro"/>
</dbReference>
<dbReference type="Gene3D" id="3.40.50.11350">
    <property type="match status" value="1"/>
</dbReference>
<dbReference type="PANTHER" id="PTHR11927:SF9">
    <property type="entry name" value="L-FUCOSYLTRANSFERASE"/>
    <property type="match status" value="1"/>
</dbReference>
<keyword evidence="4" id="KW-1185">Reference proteome</keyword>
<accession>A0A3A8EI48</accession>
<dbReference type="InterPro" id="IPR002516">
    <property type="entry name" value="Glyco_trans_11"/>
</dbReference>
<evidence type="ECO:0000256" key="2">
    <source>
        <dbReference type="ARBA" id="ARBA00022679"/>
    </source>
</evidence>
<proteinExistence type="predicted"/>
<name>A0A3A8EI48_9GAMM</name>
<organism evidence="3 4">
    <name type="scientific">Acinetobacter guerrae</name>
    <dbReference type="NCBI Taxonomy" id="1843371"/>
    <lineage>
        <taxon>Bacteria</taxon>
        <taxon>Pseudomonadati</taxon>
        <taxon>Pseudomonadota</taxon>
        <taxon>Gammaproteobacteria</taxon>
        <taxon>Moraxellales</taxon>
        <taxon>Moraxellaceae</taxon>
        <taxon>Acinetobacter</taxon>
    </lineage>
</organism>
<reference evidence="3 4" key="1">
    <citation type="submission" date="2018-09" db="EMBL/GenBank/DDBJ databases">
        <title>The draft genome of Acinetobacter spp. strains.</title>
        <authorList>
            <person name="Qin J."/>
            <person name="Feng Y."/>
            <person name="Zong Z."/>
        </authorList>
    </citation>
    <scope>NUCLEOTIDE SEQUENCE [LARGE SCALE GENOMIC DNA]</scope>
    <source>
        <strain evidence="3 4">WCHAc060096</strain>
    </source>
</reference>
<dbReference type="Proteomes" id="UP000269001">
    <property type="component" value="Unassembled WGS sequence"/>
</dbReference>
<keyword evidence="2 3" id="KW-0808">Transferase</keyword>
<evidence type="ECO:0000313" key="3">
    <source>
        <dbReference type="EMBL" id="RKG33166.1"/>
    </source>
</evidence>
<protein>
    <submittedName>
        <fullName evidence="3">Alpha-1,2-fucosyltransferase</fullName>
    </submittedName>
</protein>
<dbReference type="AlphaFoldDB" id="A0A3A8EI48"/>
<dbReference type="RefSeq" id="WP_120370379.1">
    <property type="nucleotide sequence ID" value="NZ_BKYM01000057.1"/>
</dbReference>
<dbReference type="GO" id="GO:0016020">
    <property type="term" value="C:membrane"/>
    <property type="evidence" value="ECO:0007669"/>
    <property type="project" value="InterPro"/>
</dbReference>
<gene>
    <name evidence="3" type="ORF">D7V21_10085</name>
</gene>
<evidence type="ECO:0000313" key="4">
    <source>
        <dbReference type="Proteomes" id="UP000269001"/>
    </source>
</evidence>
<dbReference type="GO" id="GO:0008107">
    <property type="term" value="F:galactoside 2-alpha-L-fucosyltransferase activity"/>
    <property type="evidence" value="ECO:0007669"/>
    <property type="project" value="InterPro"/>
</dbReference>
<comment type="caution">
    <text evidence="3">The sequence shown here is derived from an EMBL/GenBank/DDBJ whole genome shotgun (WGS) entry which is preliminary data.</text>
</comment>
<dbReference type="CDD" id="cd11301">
    <property type="entry name" value="Fut1_Fut2_like"/>
    <property type="match status" value="1"/>
</dbReference>
<sequence>MKVKIIGGLGNQMFQYATTYALAKKRNEKLFLDLSLALNYDVHPLRINKLMCHSGTFETTAPKYEKHVFSPRIPSFLKKYIFFRCYMERKLTFNENLLHEAGTKKLVGYFQCEKYFTEYRDDLLEEFKPKESFSEVQNYIKNMIEQNSSCSMHIRRGDYFTNPEASAYHGLCNHEYFMNALKYLEENKKINRDTKIFIFSDDIDWCKKNIIIDYEAFFVTADDERAEMDMWLMSYCQHNIISNSTFSWWGAWLNQNMNKCVVAPKTWFKNGVNTDIVPESWVKL</sequence>